<dbReference type="EMBL" id="LAZR01015147">
    <property type="protein sequence ID" value="KKM14429.1"/>
    <property type="molecule type" value="Genomic_DNA"/>
</dbReference>
<dbReference type="AlphaFoldDB" id="A0A0F9I460"/>
<reference evidence="1" key="1">
    <citation type="journal article" date="2015" name="Nature">
        <title>Complex archaea that bridge the gap between prokaryotes and eukaryotes.</title>
        <authorList>
            <person name="Spang A."/>
            <person name="Saw J.H."/>
            <person name="Jorgensen S.L."/>
            <person name="Zaremba-Niedzwiedzka K."/>
            <person name="Martijn J."/>
            <person name="Lind A.E."/>
            <person name="van Eijk R."/>
            <person name="Schleper C."/>
            <person name="Guy L."/>
            <person name="Ettema T.J."/>
        </authorList>
    </citation>
    <scope>NUCLEOTIDE SEQUENCE</scope>
</reference>
<comment type="caution">
    <text evidence="1">The sequence shown here is derived from an EMBL/GenBank/DDBJ whole genome shotgun (WGS) entry which is preliminary data.</text>
</comment>
<proteinExistence type="predicted"/>
<evidence type="ECO:0000313" key="1">
    <source>
        <dbReference type="EMBL" id="KKM14429.1"/>
    </source>
</evidence>
<organism evidence="1">
    <name type="scientific">marine sediment metagenome</name>
    <dbReference type="NCBI Taxonomy" id="412755"/>
    <lineage>
        <taxon>unclassified sequences</taxon>
        <taxon>metagenomes</taxon>
        <taxon>ecological metagenomes</taxon>
    </lineage>
</organism>
<accession>A0A0F9I460</accession>
<gene>
    <name evidence="1" type="ORF">LCGC14_1706240</name>
</gene>
<name>A0A0F9I460_9ZZZZ</name>
<sequence length="179" mass="19780">MTLYEQGGPFDPGHETEVREMITKLAYYAEDGSSYDPSGRYLCGTCNMRILPGGCTHVTGLISMDTGGCQVYIIGPSIGVEHSLPEKMSQREVNYGERPAARGFGCYPRCEYGEMALDSNSRQDGRTAWCRFWGAHVKPLACCFMHDGPDLIDAPEEGTTIEMDAPRLEALVQIARRQS</sequence>
<protein>
    <submittedName>
        <fullName evidence="1">Uncharacterized protein</fullName>
    </submittedName>
</protein>